<gene>
    <name evidence="1" type="ORF">JIN85_07650</name>
</gene>
<dbReference type="Pfam" id="PF05638">
    <property type="entry name" value="T6SS_HCP"/>
    <property type="match status" value="1"/>
</dbReference>
<protein>
    <submittedName>
        <fullName evidence="1">Type VI secretion system tube protein Hcp</fullName>
    </submittedName>
</protein>
<comment type="caution">
    <text evidence="1">The sequence shown here is derived from an EMBL/GenBank/DDBJ whole genome shotgun (WGS) entry which is preliminary data.</text>
</comment>
<dbReference type="Proteomes" id="UP000603141">
    <property type="component" value="Unassembled WGS sequence"/>
</dbReference>
<evidence type="ECO:0000313" key="2">
    <source>
        <dbReference type="Proteomes" id="UP000603141"/>
    </source>
</evidence>
<dbReference type="SUPFAM" id="SSF141452">
    <property type="entry name" value="Hcp1-like"/>
    <property type="match status" value="1"/>
</dbReference>
<dbReference type="EMBL" id="JAENIJ010000009">
    <property type="protein sequence ID" value="MBK1882283.1"/>
    <property type="molecule type" value="Genomic_DNA"/>
</dbReference>
<dbReference type="InterPro" id="IPR053165">
    <property type="entry name" value="HSI-I_assembly_Hcp1"/>
</dbReference>
<reference evidence="1" key="1">
    <citation type="submission" date="2021-01" db="EMBL/GenBank/DDBJ databases">
        <title>Modified the classification status of verrucomicrobia.</title>
        <authorList>
            <person name="Feng X."/>
        </authorList>
    </citation>
    <scope>NUCLEOTIDE SEQUENCE</scope>
    <source>
        <strain evidence="1">KCTC 22041</strain>
    </source>
</reference>
<organism evidence="1 2">
    <name type="scientific">Luteolibacter pohnpeiensis</name>
    <dbReference type="NCBI Taxonomy" id="454153"/>
    <lineage>
        <taxon>Bacteria</taxon>
        <taxon>Pseudomonadati</taxon>
        <taxon>Verrucomicrobiota</taxon>
        <taxon>Verrucomicrobiia</taxon>
        <taxon>Verrucomicrobiales</taxon>
        <taxon>Verrucomicrobiaceae</taxon>
        <taxon>Luteolibacter</taxon>
    </lineage>
</organism>
<dbReference type="PANTHER" id="PTHR36152">
    <property type="entry name" value="CYTOPLASMIC PROTEIN-RELATED"/>
    <property type="match status" value="1"/>
</dbReference>
<dbReference type="Gene3D" id="2.30.110.20">
    <property type="entry name" value="Hcp1-like"/>
    <property type="match status" value="1"/>
</dbReference>
<dbReference type="PANTHER" id="PTHR36152:SF1">
    <property type="entry name" value="UBIQUITIN-LIKE DOMAIN-CONTAINING PROTEIN"/>
    <property type="match status" value="1"/>
</dbReference>
<proteinExistence type="predicted"/>
<keyword evidence="2" id="KW-1185">Reference proteome</keyword>
<name>A0A934S5K8_9BACT</name>
<dbReference type="InterPro" id="IPR036624">
    <property type="entry name" value="Hcp1-lik_sf"/>
</dbReference>
<evidence type="ECO:0000313" key="1">
    <source>
        <dbReference type="EMBL" id="MBK1882283.1"/>
    </source>
</evidence>
<accession>A0A934S5K8</accession>
<sequence>MAQHANGAFTGYLKIEDIDGEVTANGYSDWIKIDSLSWGLGRSITTGSTGGLTASAPSFSPISLVKPVDSSTPYLFLGAVSGQGFSSDVKLVILDEESGVILYRLTLSGVIISSQATSASTGDATPTESISLNYTRIKVEGFNSKGNVVYGVGWDLTKGTTF</sequence>
<dbReference type="AlphaFoldDB" id="A0A934S5K8"/>
<dbReference type="InterPro" id="IPR008514">
    <property type="entry name" value="T6SS_Hcp"/>
</dbReference>